<proteinExistence type="predicted"/>
<reference evidence="2 3" key="1">
    <citation type="journal article" date="2018" name="Vet. Microbiol.">
        <title>Clonal diversity and geographic distribution of methicillin-resistant Staphylococcus pseudintermedius from Australian animals: Discovery of novel sequence types.</title>
        <authorList>
            <person name="Worthing K.A."/>
            <person name="Abraham S."/>
            <person name="Coombs G.W."/>
            <person name="Pang S."/>
            <person name="Saputra S."/>
            <person name="Jordan D."/>
            <person name="Trott D.J."/>
            <person name="Norris J.M."/>
        </authorList>
    </citation>
    <scope>NUCLEOTIDE SEQUENCE [LARGE SCALE GENOMIC DNA]</scope>
    <source>
        <strain evidence="2 3">ST71 3</strain>
    </source>
</reference>
<dbReference type="Pfam" id="PF11907">
    <property type="entry name" value="DUF3427"/>
    <property type="match status" value="1"/>
</dbReference>
<sequence>FIRYQKYFRKDFVKIMNWDKDVSSTIYGYQVRHHMVPIFVTYHKQEDITTSTQYGDTFISQSEFKWYTRSNRSLKSSEVDDIVHHQARNIPLYLFVKKEDAEGKNFYYLGRVHVIEGTVEETTMKSGEPVVTMHFNLETPVRDDIYRYIVEH</sequence>
<protein>
    <submittedName>
        <fullName evidence="2">DUF3427 domain-containing protein</fullName>
    </submittedName>
</protein>
<feature type="domain" description="DUF3427" evidence="1">
    <location>
        <begin position="1"/>
        <end position="149"/>
    </location>
</feature>
<dbReference type="InterPro" id="IPR021835">
    <property type="entry name" value="DUF3427"/>
</dbReference>
<feature type="non-terminal residue" evidence="2">
    <location>
        <position position="1"/>
    </location>
</feature>
<evidence type="ECO:0000313" key="3">
    <source>
        <dbReference type="Proteomes" id="UP000246351"/>
    </source>
</evidence>
<dbReference type="AlphaFoldDB" id="A0A317Z6C0"/>
<accession>A0A317Z6C0</accession>
<evidence type="ECO:0000313" key="2">
    <source>
        <dbReference type="EMBL" id="PWZ95066.1"/>
    </source>
</evidence>
<comment type="caution">
    <text evidence="2">The sequence shown here is derived from an EMBL/GenBank/DDBJ whole genome shotgun (WGS) entry which is preliminary data.</text>
</comment>
<dbReference type="Proteomes" id="UP000246351">
    <property type="component" value="Unassembled WGS sequence"/>
</dbReference>
<organism evidence="2 3">
    <name type="scientific">Staphylococcus pseudintermedius</name>
    <dbReference type="NCBI Taxonomy" id="283734"/>
    <lineage>
        <taxon>Bacteria</taxon>
        <taxon>Bacillati</taxon>
        <taxon>Bacillota</taxon>
        <taxon>Bacilli</taxon>
        <taxon>Bacillales</taxon>
        <taxon>Staphylococcaceae</taxon>
        <taxon>Staphylococcus</taxon>
        <taxon>Staphylococcus intermedius group</taxon>
    </lineage>
</organism>
<gene>
    <name evidence="2" type="ORF">DD924_16140</name>
</gene>
<dbReference type="EMBL" id="QEIV01001813">
    <property type="protein sequence ID" value="PWZ95066.1"/>
    <property type="molecule type" value="Genomic_DNA"/>
</dbReference>
<evidence type="ECO:0000259" key="1">
    <source>
        <dbReference type="Pfam" id="PF11907"/>
    </source>
</evidence>
<name>A0A317Z6C0_STAPS</name>